<dbReference type="Pfam" id="PF01791">
    <property type="entry name" value="DeoC"/>
    <property type="match status" value="1"/>
</dbReference>
<evidence type="ECO:0000313" key="2">
    <source>
        <dbReference type="Proteomes" id="UP000286931"/>
    </source>
</evidence>
<dbReference type="InterPro" id="IPR013785">
    <property type="entry name" value="Aldolase_TIM"/>
</dbReference>
<dbReference type="EMBL" id="BIFH01000021">
    <property type="protein sequence ID" value="GCD96544.1"/>
    <property type="molecule type" value="Genomic_DNA"/>
</dbReference>
<dbReference type="PIRSF" id="PIRSF038992">
    <property type="entry name" value="Aldolase_Ia"/>
    <property type="match status" value="1"/>
</dbReference>
<accession>A0A401YPM6</accession>
<protein>
    <submittedName>
        <fullName evidence="1">3-hydroxy-5-phosphonooxypentane-2,4-dione thiolase</fullName>
    </submittedName>
</protein>
<dbReference type="InterPro" id="IPR050456">
    <property type="entry name" value="DeoC/FbaB_aldolase"/>
</dbReference>
<dbReference type="GO" id="GO:0004332">
    <property type="term" value="F:fructose-bisphosphate aldolase activity"/>
    <property type="evidence" value="ECO:0007669"/>
    <property type="project" value="InterPro"/>
</dbReference>
<dbReference type="PANTHER" id="PTHR47916:SF1">
    <property type="entry name" value="3-HYDROXY-5-PHOSPHONOOXYPENTANE-2,4-DIONE THIOLASE"/>
    <property type="match status" value="1"/>
</dbReference>
<dbReference type="AlphaFoldDB" id="A0A401YPM6"/>
<dbReference type="Gene3D" id="3.20.20.70">
    <property type="entry name" value="Aldolase class I"/>
    <property type="match status" value="1"/>
</dbReference>
<dbReference type="InterPro" id="IPR002915">
    <property type="entry name" value="DeoC/FbaB/LacD_aldolase"/>
</dbReference>
<dbReference type="Proteomes" id="UP000286931">
    <property type="component" value="Unassembled WGS sequence"/>
</dbReference>
<organism evidence="1 2">
    <name type="scientific">Embleya hyalina</name>
    <dbReference type="NCBI Taxonomy" id="516124"/>
    <lineage>
        <taxon>Bacteria</taxon>
        <taxon>Bacillati</taxon>
        <taxon>Actinomycetota</taxon>
        <taxon>Actinomycetes</taxon>
        <taxon>Kitasatosporales</taxon>
        <taxon>Streptomycetaceae</taxon>
        <taxon>Embleya</taxon>
    </lineage>
</organism>
<dbReference type="RefSeq" id="WP_126638594.1">
    <property type="nucleotide sequence ID" value="NZ_BIFH01000021.1"/>
</dbReference>
<keyword evidence="2" id="KW-1185">Reference proteome</keyword>
<dbReference type="SUPFAM" id="SSF51569">
    <property type="entry name" value="Aldolase"/>
    <property type="match status" value="1"/>
</dbReference>
<name>A0A401YPM6_9ACTN</name>
<dbReference type="SMART" id="SM01133">
    <property type="entry name" value="DeoC"/>
    <property type="match status" value="1"/>
</dbReference>
<gene>
    <name evidence="1" type="primary">lsrF</name>
    <name evidence="1" type="ORF">EHYA_04231</name>
</gene>
<dbReference type="OrthoDB" id="9771504at2"/>
<reference evidence="1 2" key="1">
    <citation type="submission" date="2018-12" db="EMBL/GenBank/DDBJ databases">
        <title>Draft genome sequence of Embleya hyalina NBRC 13850T.</title>
        <authorList>
            <person name="Komaki H."/>
            <person name="Hosoyama A."/>
            <person name="Kimura A."/>
            <person name="Ichikawa N."/>
            <person name="Tamura T."/>
        </authorList>
    </citation>
    <scope>NUCLEOTIDE SEQUENCE [LARGE SCALE GENOMIC DNA]</scope>
    <source>
        <strain evidence="1 2">NBRC 13850</strain>
    </source>
</reference>
<dbReference type="PANTHER" id="PTHR47916">
    <property type="entry name" value="FRUCTOSE-BISPHOSPHATE ALDOLASE CLASS 1"/>
    <property type="match status" value="1"/>
</dbReference>
<evidence type="ECO:0000313" key="1">
    <source>
        <dbReference type="EMBL" id="GCD96544.1"/>
    </source>
</evidence>
<dbReference type="InterPro" id="IPR041720">
    <property type="entry name" value="FbaB-like"/>
</dbReference>
<proteinExistence type="predicted"/>
<comment type="caution">
    <text evidence="1">The sequence shown here is derived from an EMBL/GenBank/DDBJ whole genome shotgun (WGS) entry which is preliminary data.</text>
</comment>
<sequence>MQTYSATGAGKLRRMRRMFGADGRAVFVAIDHAAYMGEGPPLGEPMAQIAAGGPDAVLATWHLARAYADTFADAGLVLRIDGGASELGDFAPGDVNDIMHLPEQALKLGADCVVVLAFPGAPDEHLSLRRLARLTSECEQLGLPVMAEMIPGGWGKAVPWTTENVARAARIGAELGADIVKTVCPGRPEEFAAVVEACPVPVVALGGPKSDSEDDVVALAGGVVAAGGAGVAFGRNVWGSAKPQLLVERLREAVHGGGGAG</sequence>